<dbReference type="Gene3D" id="3.80.10.10">
    <property type="entry name" value="Ribonuclease Inhibitor"/>
    <property type="match status" value="1"/>
</dbReference>
<sequence>MASGRRSLRKGMRPYLANQWFVEAIVDFVHKDETNTGGPPRGTAALGQTCRTFYPLCMDIIWQRQTDLVPLFMCLPKEIWFVKYSKTKSRKPRWDGGTMEFNRKPTATEWARLQGIAARIRRIDLNVGQLSRTNVPLVRLDLDKTFKFLGARYSQSPLFPHLEQLTCAWARGATYQLCFAPSTQLPNVRSLASRRNGGISMYSVRQNPSNFQFGSLIRLRNASVNSFSTALWPNMSGTLTSAPEVQNLTILNGGKSVRLGAIDGTTIPLTGLTALRAAYLHVNNLGTALPFTQLLVCESLRYLSVKFSECHTKARFCTLLSKLLKTIGESRARTLRVLEVCCVQGFTEPLRESDVVDITVLGLLCSVDSLQVLHIDAPCRFRINDEDMLTMSLAWPSLKRLRLGSSAATWLHSSRPSLDSLSHFAMNCPYVRELKFAFDATTVPGKAPSHGPSSSLLRKLDVGDSPILNPRDVALYLARAFPYMSSVEAAEGPYSRRWEEVPSWLASAARTRSQQDAAYTLPENDLNARSNRTALANIPFFATDE</sequence>
<reference evidence="1 2" key="1">
    <citation type="journal article" date="2012" name="Science">
        <title>The Paleozoic origin of enzymatic lignin decomposition reconstructed from 31 fungal genomes.</title>
        <authorList>
            <person name="Floudas D."/>
            <person name="Binder M."/>
            <person name="Riley R."/>
            <person name="Barry K."/>
            <person name="Blanchette R.A."/>
            <person name="Henrissat B."/>
            <person name="Martinez A.T."/>
            <person name="Otillar R."/>
            <person name="Spatafora J.W."/>
            <person name="Yadav J.S."/>
            <person name="Aerts A."/>
            <person name="Benoit I."/>
            <person name="Boyd A."/>
            <person name="Carlson A."/>
            <person name="Copeland A."/>
            <person name="Coutinho P.M."/>
            <person name="de Vries R.P."/>
            <person name="Ferreira P."/>
            <person name="Findley K."/>
            <person name="Foster B."/>
            <person name="Gaskell J."/>
            <person name="Glotzer D."/>
            <person name="Gorecki P."/>
            <person name="Heitman J."/>
            <person name="Hesse C."/>
            <person name="Hori C."/>
            <person name="Igarashi K."/>
            <person name="Jurgens J.A."/>
            <person name="Kallen N."/>
            <person name="Kersten P."/>
            <person name="Kohler A."/>
            <person name="Kuees U."/>
            <person name="Kumar T.K.A."/>
            <person name="Kuo A."/>
            <person name="LaButti K."/>
            <person name="Larrondo L.F."/>
            <person name="Lindquist E."/>
            <person name="Ling A."/>
            <person name="Lombard V."/>
            <person name="Lucas S."/>
            <person name="Lundell T."/>
            <person name="Martin R."/>
            <person name="McLaughlin D.J."/>
            <person name="Morgenstern I."/>
            <person name="Morin E."/>
            <person name="Murat C."/>
            <person name="Nagy L.G."/>
            <person name="Nolan M."/>
            <person name="Ohm R.A."/>
            <person name="Patyshakuliyeva A."/>
            <person name="Rokas A."/>
            <person name="Ruiz-Duenas F.J."/>
            <person name="Sabat G."/>
            <person name="Salamov A."/>
            <person name="Samejima M."/>
            <person name="Schmutz J."/>
            <person name="Slot J.C."/>
            <person name="St John F."/>
            <person name="Stenlid J."/>
            <person name="Sun H."/>
            <person name="Sun S."/>
            <person name="Syed K."/>
            <person name="Tsang A."/>
            <person name="Wiebenga A."/>
            <person name="Young D."/>
            <person name="Pisabarro A."/>
            <person name="Eastwood D.C."/>
            <person name="Martin F."/>
            <person name="Cullen D."/>
            <person name="Grigoriev I.V."/>
            <person name="Hibbett D.S."/>
        </authorList>
    </citation>
    <scope>NUCLEOTIDE SEQUENCE</scope>
    <source>
        <strain evidence="2">FP-58527</strain>
    </source>
</reference>
<dbReference type="OrthoDB" id="3543113at2759"/>
<accession>S8FCS2</accession>
<name>S8FCS2_FOMSC</name>
<evidence type="ECO:0000313" key="1">
    <source>
        <dbReference type="EMBL" id="EPS96284.1"/>
    </source>
</evidence>
<evidence type="ECO:0000313" key="2">
    <source>
        <dbReference type="Proteomes" id="UP000015241"/>
    </source>
</evidence>
<keyword evidence="2" id="KW-1185">Reference proteome</keyword>
<evidence type="ECO:0008006" key="3">
    <source>
        <dbReference type="Google" id="ProtNLM"/>
    </source>
</evidence>
<dbReference type="HOGENOM" id="CLU_021164_2_0_1"/>
<proteinExistence type="predicted"/>
<organism evidence="1 2">
    <name type="scientific">Fomitopsis schrenkii</name>
    <name type="common">Brown rot fungus</name>
    <dbReference type="NCBI Taxonomy" id="2126942"/>
    <lineage>
        <taxon>Eukaryota</taxon>
        <taxon>Fungi</taxon>
        <taxon>Dikarya</taxon>
        <taxon>Basidiomycota</taxon>
        <taxon>Agaricomycotina</taxon>
        <taxon>Agaricomycetes</taxon>
        <taxon>Polyporales</taxon>
        <taxon>Fomitopsis</taxon>
    </lineage>
</organism>
<dbReference type="AlphaFoldDB" id="S8FCS2"/>
<dbReference type="InParanoid" id="S8FCS2"/>
<dbReference type="Proteomes" id="UP000015241">
    <property type="component" value="Unassembled WGS sequence"/>
</dbReference>
<protein>
    <recommendedName>
        <fullName evidence="3">F-box domain-containing protein</fullName>
    </recommendedName>
</protein>
<dbReference type="EMBL" id="KE504191">
    <property type="protein sequence ID" value="EPS96284.1"/>
    <property type="molecule type" value="Genomic_DNA"/>
</dbReference>
<dbReference type="InterPro" id="IPR032675">
    <property type="entry name" value="LRR_dom_sf"/>
</dbReference>
<gene>
    <name evidence="1" type="ORF">FOMPIDRAFT_82277</name>
</gene>
<dbReference type="SUPFAM" id="SSF52047">
    <property type="entry name" value="RNI-like"/>
    <property type="match status" value="1"/>
</dbReference>